<accession>A0ABQ1NH57</accession>
<evidence type="ECO:0000313" key="2">
    <source>
        <dbReference type="Proteomes" id="UP000619534"/>
    </source>
</evidence>
<evidence type="ECO:0000313" key="1">
    <source>
        <dbReference type="EMBL" id="GGC73621.1"/>
    </source>
</evidence>
<proteinExistence type="predicted"/>
<sequence length="72" mass="8298">MIIKETIIIEGAVDGMKFSKPVLLSYNPDLETPEQALIDFYGSQARSFEELSIQRGWTDAYWTYPAYYELAI</sequence>
<dbReference type="Proteomes" id="UP000619534">
    <property type="component" value="Unassembled WGS sequence"/>
</dbReference>
<dbReference type="EMBL" id="BMCJ01000001">
    <property type="protein sequence ID" value="GGC73621.1"/>
    <property type="molecule type" value="Genomic_DNA"/>
</dbReference>
<comment type="caution">
    <text evidence="1">The sequence shown here is derived from an EMBL/GenBank/DDBJ whole genome shotgun (WGS) entry which is preliminary data.</text>
</comment>
<gene>
    <name evidence="1" type="ORF">GCM10007216_00340</name>
</gene>
<reference evidence="2" key="1">
    <citation type="journal article" date="2019" name="Int. J. Syst. Evol. Microbiol.">
        <title>The Global Catalogue of Microorganisms (GCM) 10K type strain sequencing project: providing services to taxonomists for standard genome sequencing and annotation.</title>
        <authorList>
            <consortium name="The Broad Institute Genomics Platform"/>
            <consortium name="The Broad Institute Genome Sequencing Center for Infectious Disease"/>
            <person name="Wu L."/>
            <person name="Ma J."/>
        </authorList>
    </citation>
    <scope>NUCLEOTIDE SEQUENCE [LARGE SCALE GENOMIC DNA]</scope>
    <source>
        <strain evidence="2">CCM 7282</strain>
    </source>
</reference>
<dbReference type="RefSeq" id="WP_062444115.1">
    <property type="nucleotide sequence ID" value="NZ_BMCJ01000001.1"/>
</dbReference>
<organism evidence="1 2">
    <name type="scientific">Thalassobacillus devorans</name>
    <dbReference type="NCBI Taxonomy" id="279813"/>
    <lineage>
        <taxon>Bacteria</taxon>
        <taxon>Bacillati</taxon>
        <taxon>Bacillota</taxon>
        <taxon>Bacilli</taxon>
        <taxon>Bacillales</taxon>
        <taxon>Bacillaceae</taxon>
        <taxon>Thalassobacillus</taxon>
    </lineage>
</organism>
<keyword evidence="2" id="KW-1185">Reference proteome</keyword>
<name>A0ABQ1NH57_9BACI</name>
<protein>
    <submittedName>
        <fullName evidence="1">Uncharacterized protein</fullName>
    </submittedName>
</protein>